<dbReference type="Proteomes" id="UP000234323">
    <property type="component" value="Unassembled WGS sequence"/>
</dbReference>
<keyword evidence="2" id="KW-1185">Reference proteome</keyword>
<dbReference type="VEuPathDB" id="FungiDB:RhiirFUN_016300"/>
<evidence type="ECO:0000313" key="2">
    <source>
        <dbReference type="Proteomes" id="UP000234323"/>
    </source>
</evidence>
<evidence type="ECO:0000313" key="1">
    <source>
        <dbReference type="EMBL" id="PKY48741.1"/>
    </source>
</evidence>
<accession>A0A2I1GQ22</accession>
<sequence length="75" mass="8917">MHGISALVLKRDAWKTWISVFWLIKEDKRNILTERFVGLVPGNSEIQKFRQYLLYNTNLNQWEYQNNASGTIPDF</sequence>
<dbReference type="EMBL" id="LLXI01000665">
    <property type="protein sequence ID" value="PKY48741.1"/>
    <property type="molecule type" value="Genomic_DNA"/>
</dbReference>
<protein>
    <submittedName>
        <fullName evidence="1">Uncharacterized protein</fullName>
    </submittedName>
</protein>
<organism evidence="1 2">
    <name type="scientific">Rhizophagus irregularis</name>
    <dbReference type="NCBI Taxonomy" id="588596"/>
    <lineage>
        <taxon>Eukaryota</taxon>
        <taxon>Fungi</taxon>
        <taxon>Fungi incertae sedis</taxon>
        <taxon>Mucoromycota</taxon>
        <taxon>Glomeromycotina</taxon>
        <taxon>Glomeromycetes</taxon>
        <taxon>Glomerales</taxon>
        <taxon>Glomeraceae</taxon>
        <taxon>Rhizophagus</taxon>
    </lineage>
</organism>
<reference evidence="1 2" key="1">
    <citation type="submission" date="2015-10" db="EMBL/GenBank/DDBJ databases">
        <title>Genome analyses suggest a sexual origin of heterokaryosis in a supposedly ancient asexual fungus.</title>
        <authorList>
            <person name="Ropars J."/>
            <person name="Sedzielewska K."/>
            <person name="Noel J."/>
            <person name="Charron P."/>
            <person name="Farinelli L."/>
            <person name="Marton T."/>
            <person name="Kruger M."/>
            <person name="Pelin A."/>
            <person name="Brachmann A."/>
            <person name="Corradi N."/>
        </authorList>
    </citation>
    <scope>NUCLEOTIDE SEQUENCE [LARGE SCALE GENOMIC DNA]</scope>
    <source>
        <strain evidence="1 2">A4</strain>
    </source>
</reference>
<comment type="caution">
    <text evidence="1">The sequence shown here is derived from an EMBL/GenBank/DDBJ whole genome shotgun (WGS) entry which is preliminary data.</text>
</comment>
<name>A0A2I1GQ22_9GLOM</name>
<dbReference type="AlphaFoldDB" id="A0A2I1GQ22"/>
<gene>
    <name evidence="1" type="ORF">RhiirA4_464413</name>
</gene>
<proteinExistence type="predicted"/>